<dbReference type="InterPro" id="IPR033399">
    <property type="entry name" value="TP_0789-like"/>
</dbReference>
<dbReference type="HOGENOM" id="CLU_081285_2_0_7"/>
<dbReference type="eggNOG" id="COG2834">
    <property type="taxonomic scope" value="Bacteria"/>
</dbReference>
<protein>
    <recommendedName>
        <fullName evidence="1">Uncharacterized protein TP-0789 domain-containing protein</fullName>
    </recommendedName>
</protein>
<dbReference type="EMBL" id="CM001488">
    <property type="protein sequence ID" value="EIM62508.1"/>
    <property type="molecule type" value="Genomic_DNA"/>
</dbReference>
<organism evidence="2 3">
    <name type="scientific">Desulfobacter postgatei 2ac9</name>
    <dbReference type="NCBI Taxonomy" id="879212"/>
    <lineage>
        <taxon>Bacteria</taxon>
        <taxon>Pseudomonadati</taxon>
        <taxon>Thermodesulfobacteriota</taxon>
        <taxon>Desulfobacteria</taxon>
        <taxon>Desulfobacterales</taxon>
        <taxon>Desulfobacteraceae</taxon>
        <taxon>Desulfobacter</taxon>
    </lineage>
</organism>
<keyword evidence="3" id="KW-1185">Reference proteome</keyword>
<dbReference type="CDD" id="cd16329">
    <property type="entry name" value="LolA_like"/>
    <property type="match status" value="1"/>
</dbReference>
<feature type="domain" description="Uncharacterized protein TP-0789" evidence="1">
    <location>
        <begin position="76"/>
        <end position="248"/>
    </location>
</feature>
<proteinExistence type="predicted"/>
<dbReference type="AlphaFoldDB" id="I5AZ45"/>
<dbReference type="RefSeq" id="WP_004071117.1">
    <property type="nucleotide sequence ID" value="NZ_CM001488.1"/>
</dbReference>
<dbReference type="Pfam" id="PF17131">
    <property type="entry name" value="LolA_like"/>
    <property type="match status" value="1"/>
</dbReference>
<evidence type="ECO:0000313" key="3">
    <source>
        <dbReference type="Proteomes" id="UP000005778"/>
    </source>
</evidence>
<dbReference type="Gene3D" id="2.50.20.10">
    <property type="entry name" value="Lipoprotein localisation LolA/LolB/LppX"/>
    <property type="match status" value="1"/>
</dbReference>
<name>I5AZ45_9BACT</name>
<evidence type="ECO:0000313" key="2">
    <source>
        <dbReference type="EMBL" id="EIM62508.1"/>
    </source>
</evidence>
<dbReference type="OrthoDB" id="357718at2"/>
<evidence type="ECO:0000259" key="1">
    <source>
        <dbReference type="Pfam" id="PF17131"/>
    </source>
</evidence>
<reference evidence="2 3" key="1">
    <citation type="submission" date="2011-09" db="EMBL/GenBank/DDBJ databases">
        <authorList>
            <consortium name="US DOE Joint Genome Institute (JGI-PGF)"/>
            <person name="Lucas S."/>
            <person name="Han J."/>
            <person name="Lapidus A."/>
            <person name="Cheng J.-F."/>
            <person name="Goodwin L."/>
            <person name="Pitluck S."/>
            <person name="Peters L."/>
            <person name="Land M.L."/>
            <person name="Hauser L."/>
            <person name="Orellana R."/>
            <person name="Lovley D."/>
            <person name="Woyke T.J."/>
        </authorList>
    </citation>
    <scope>NUCLEOTIDE SEQUENCE [LARGE SCALE GENOMIC DNA]</scope>
    <source>
        <strain evidence="2 3">2ac9</strain>
    </source>
</reference>
<dbReference type="Proteomes" id="UP000005778">
    <property type="component" value="Chromosome"/>
</dbReference>
<accession>I5AZ45</accession>
<gene>
    <name evidence="2" type="ORF">DespoDRAFT_00491</name>
</gene>
<sequence>MQSRQSSKHVSLIISLVIIFLCFWATPSAFALDGNEILRQVDENMQPQSYEMYRKLINIEPDGKQKEFVLYTVKKGQEKMVALFLSPASEKGRATLRLGDNMWLYIPNVGKPLRITSLQSVVGGIFNNSDILRLDYNVEYNADQITDQGESYLLYLSAKSPSVAYARLKMEVDKKNLLPTTIECYAVSGMLIKTLHYDKIKNFGDGLVRPSTLETDSPLHNGYRSVMLFAKVHKKEFADEVFTLNYMSKVDELR</sequence>
<reference evidence="2 3" key="2">
    <citation type="submission" date="2012-02" db="EMBL/GenBank/DDBJ databases">
        <title>Improved High-Quality Draft sequence of Desulfobacter postgatei 2ac9.</title>
        <authorList>
            <consortium name="US DOE Joint Genome Institute"/>
            <person name="Lucas S."/>
            <person name="Han J."/>
            <person name="Lapidus A."/>
            <person name="Cheng J.-F."/>
            <person name="Goodwin L."/>
            <person name="Pitluck S."/>
            <person name="Peters L."/>
            <person name="Ovchinnikova G."/>
            <person name="Held B."/>
            <person name="Detter J.C."/>
            <person name="Han C."/>
            <person name="Tapia R."/>
            <person name="Land M."/>
            <person name="Hauser L."/>
            <person name="Kyrpides N."/>
            <person name="Ivanova N."/>
            <person name="Pagani I."/>
            <person name="Orellana R."/>
            <person name="Lovley D."/>
            <person name="Woyke T."/>
        </authorList>
    </citation>
    <scope>NUCLEOTIDE SEQUENCE [LARGE SCALE GENOMIC DNA]</scope>
    <source>
        <strain evidence="2 3">2ac9</strain>
    </source>
</reference>
<dbReference type="STRING" id="879212.DespoDRAFT_00491"/>